<comment type="caution">
    <text evidence="1">The sequence shown here is derived from an EMBL/GenBank/DDBJ whole genome shotgun (WGS) entry which is preliminary data.</text>
</comment>
<reference evidence="1 2" key="1">
    <citation type="submission" date="2023-05" db="EMBL/GenBank/DDBJ databases">
        <title>Sedimentitalea sp. nov. JM2-8.</title>
        <authorList>
            <person name="Huang J."/>
        </authorList>
    </citation>
    <scope>NUCLEOTIDE SEQUENCE [LARGE SCALE GENOMIC DNA]</scope>
    <source>
        <strain evidence="1 2">JM2-8</strain>
    </source>
</reference>
<dbReference type="Proteomes" id="UP001227126">
    <property type="component" value="Unassembled WGS sequence"/>
</dbReference>
<evidence type="ECO:0000313" key="2">
    <source>
        <dbReference type="Proteomes" id="UP001227126"/>
    </source>
</evidence>
<dbReference type="EMBL" id="JASNJE010000033">
    <property type="protein sequence ID" value="MDK3075262.1"/>
    <property type="molecule type" value="Genomic_DNA"/>
</dbReference>
<gene>
    <name evidence="1" type="ORF">QO034_19430</name>
</gene>
<accession>A0ABT7FJD9</accession>
<sequence>MKGLLVRLADRIEISGQLALKSDLQMAWRDKHASFQMQISGFAGRIDGGCGVR</sequence>
<proteinExistence type="predicted"/>
<keyword evidence="2" id="KW-1185">Reference proteome</keyword>
<organism evidence="1 2">
    <name type="scientific">Sedimentitalea xiamensis</name>
    <dbReference type="NCBI Taxonomy" id="3050037"/>
    <lineage>
        <taxon>Bacteria</taxon>
        <taxon>Pseudomonadati</taxon>
        <taxon>Pseudomonadota</taxon>
        <taxon>Alphaproteobacteria</taxon>
        <taxon>Rhodobacterales</taxon>
        <taxon>Paracoccaceae</taxon>
        <taxon>Sedimentitalea</taxon>
    </lineage>
</organism>
<evidence type="ECO:0000313" key="1">
    <source>
        <dbReference type="EMBL" id="MDK3075262.1"/>
    </source>
</evidence>
<protein>
    <submittedName>
        <fullName evidence="1">Uncharacterized protein</fullName>
    </submittedName>
</protein>
<name>A0ABT7FJD9_9RHOB</name>